<accession>A0ACB8YSZ4</accession>
<protein>
    <submittedName>
        <fullName evidence="1">Uncharacterized protein</fullName>
    </submittedName>
</protein>
<keyword evidence="2" id="KW-1185">Reference proteome</keyword>
<sequence>MSEQSLGKQSVTHGIMPGEYNLDNSNLEGNNHDIPDEFQVELGPLHMGHHHGPVDMLNQSGLGHGNSVALEQSLLVKSKSRSLNLNEDPKNSTTGESRTWINREKPTHATESPNQFINQPEMSSTTDSHESSMEVDAIVEIWEMIDFQFDGNREQVRLFTLVVKKKTRIVDSSLSHTYTQCFQWWCIFVYYSFKAFKHRAISCPRSFLSPSSPVPSLTLNYPFYPISSPECPSFPPPTSSYSQTTSGVPIS</sequence>
<reference evidence="2" key="1">
    <citation type="journal article" date="2022" name="Mol. Ecol. Resour.">
        <title>The genomes of chicory, endive, great burdock and yacon provide insights into Asteraceae palaeo-polyploidization history and plant inulin production.</title>
        <authorList>
            <person name="Fan W."/>
            <person name="Wang S."/>
            <person name="Wang H."/>
            <person name="Wang A."/>
            <person name="Jiang F."/>
            <person name="Liu H."/>
            <person name="Zhao H."/>
            <person name="Xu D."/>
            <person name="Zhang Y."/>
        </authorList>
    </citation>
    <scope>NUCLEOTIDE SEQUENCE [LARGE SCALE GENOMIC DNA]</scope>
    <source>
        <strain evidence="2">cv. Punajuju</strain>
    </source>
</reference>
<dbReference type="EMBL" id="CM042017">
    <property type="protein sequence ID" value="KAI3688528.1"/>
    <property type="molecule type" value="Genomic_DNA"/>
</dbReference>
<evidence type="ECO:0000313" key="2">
    <source>
        <dbReference type="Proteomes" id="UP001055811"/>
    </source>
</evidence>
<organism evidence="1 2">
    <name type="scientific">Cichorium intybus</name>
    <name type="common">Chicory</name>
    <dbReference type="NCBI Taxonomy" id="13427"/>
    <lineage>
        <taxon>Eukaryota</taxon>
        <taxon>Viridiplantae</taxon>
        <taxon>Streptophyta</taxon>
        <taxon>Embryophyta</taxon>
        <taxon>Tracheophyta</taxon>
        <taxon>Spermatophyta</taxon>
        <taxon>Magnoliopsida</taxon>
        <taxon>eudicotyledons</taxon>
        <taxon>Gunneridae</taxon>
        <taxon>Pentapetalae</taxon>
        <taxon>asterids</taxon>
        <taxon>campanulids</taxon>
        <taxon>Asterales</taxon>
        <taxon>Asteraceae</taxon>
        <taxon>Cichorioideae</taxon>
        <taxon>Cichorieae</taxon>
        <taxon>Cichoriinae</taxon>
        <taxon>Cichorium</taxon>
    </lineage>
</organism>
<comment type="caution">
    <text evidence="1">The sequence shown here is derived from an EMBL/GenBank/DDBJ whole genome shotgun (WGS) entry which is preliminary data.</text>
</comment>
<gene>
    <name evidence="1" type="ORF">L2E82_46163</name>
</gene>
<reference evidence="1 2" key="2">
    <citation type="journal article" date="2022" name="Mol. Ecol. Resour.">
        <title>The genomes of chicory, endive, great burdock and yacon provide insights into Asteraceae paleo-polyploidization history and plant inulin production.</title>
        <authorList>
            <person name="Fan W."/>
            <person name="Wang S."/>
            <person name="Wang H."/>
            <person name="Wang A."/>
            <person name="Jiang F."/>
            <person name="Liu H."/>
            <person name="Zhao H."/>
            <person name="Xu D."/>
            <person name="Zhang Y."/>
        </authorList>
    </citation>
    <scope>NUCLEOTIDE SEQUENCE [LARGE SCALE GENOMIC DNA]</scope>
    <source>
        <strain evidence="2">cv. Punajuju</strain>
        <tissue evidence="1">Leaves</tissue>
    </source>
</reference>
<dbReference type="Proteomes" id="UP001055811">
    <property type="component" value="Linkage Group LG09"/>
</dbReference>
<proteinExistence type="predicted"/>
<evidence type="ECO:0000313" key="1">
    <source>
        <dbReference type="EMBL" id="KAI3688528.1"/>
    </source>
</evidence>
<name>A0ACB8YSZ4_CICIN</name>